<dbReference type="PRINTS" id="PR00368">
    <property type="entry name" value="FADPNR"/>
</dbReference>
<feature type="domain" description="FAD/NAD(P)-binding" evidence="5">
    <location>
        <begin position="5"/>
        <end position="296"/>
    </location>
</feature>
<dbReference type="EMBL" id="BAAAZX010000021">
    <property type="protein sequence ID" value="GAA4012884.1"/>
    <property type="molecule type" value="Genomic_DNA"/>
</dbReference>
<dbReference type="SUPFAM" id="SSF51905">
    <property type="entry name" value="FAD/NAD(P)-binding domain"/>
    <property type="match status" value="2"/>
</dbReference>
<dbReference type="RefSeq" id="WP_345568064.1">
    <property type="nucleotide sequence ID" value="NZ_BAAAZX010000021.1"/>
</dbReference>
<evidence type="ECO:0000256" key="3">
    <source>
        <dbReference type="ARBA" id="ARBA00022827"/>
    </source>
</evidence>
<accession>A0ABP7SK75</accession>
<sequence length="413" mass="43050">MNASRLVVVGASCAGTTAAETLRRSGWQGEIVLLGDEEGLPYDRPPLSKSFLGDPLGTNVSLRTADAFVDLDVRYLPGVTAIGLDVGTRTVVTTSGTFESDGVVVATGVRARRLGWLGDDPRVRYLRTAHDATLLSRDLTERRGSLAVLGGGPLGLEAAASAAGLGWDVQVIEAGPQVMPAMLGPGLAERVVAHHLGRGIDIRTSVLASGLDASGLSLSTGERLDVDLILVAVGAVPNSEWLEGTAGLTVDNGVVCDAYGEAAPLVYAAGDVARWMHPDYRRLVRLESRTNAVRQAVTSARNLVAALSGAPDERSQHAPEPFFWSDQGELRLKAYGDVGGADRTDVDGGAGAGLTLFGGDGDVLVGFASQGASMNVVSDLRSAMATRRSISDVVNDLSDFAVSPPLRRREVAA</sequence>
<dbReference type="Gene3D" id="3.30.390.30">
    <property type="match status" value="1"/>
</dbReference>
<dbReference type="InterPro" id="IPR023753">
    <property type="entry name" value="FAD/NAD-binding_dom"/>
</dbReference>
<dbReference type="InterPro" id="IPR050446">
    <property type="entry name" value="FAD-oxidoreductase/Apoptosis"/>
</dbReference>
<proteinExistence type="predicted"/>
<evidence type="ECO:0000256" key="4">
    <source>
        <dbReference type="ARBA" id="ARBA00023002"/>
    </source>
</evidence>
<dbReference type="Proteomes" id="UP001500456">
    <property type="component" value="Unassembled WGS sequence"/>
</dbReference>
<evidence type="ECO:0000313" key="7">
    <source>
        <dbReference type="Proteomes" id="UP001500456"/>
    </source>
</evidence>
<keyword evidence="3" id="KW-0274">FAD</keyword>
<dbReference type="SUPFAM" id="SSF55424">
    <property type="entry name" value="FAD/NAD-linked reductases, dimerisation (C-terminal) domain"/>
    <property type="match status" value="1"/>
</dbReference>
<reference evidence="7" key="1">
    <citation type="journal article" date="2019" name="Int. J. Syst. Evol. Microbiol.">
        <title>The Global Catalogue of Microorganisms (GCM) 10K type strain sequencing project: providing services to taxonomists for standard genome sequencing and annotation.</title>
        <authorList>
            <consortium name="The Broad Institute Genomics Platform"/>
            <consortium name="The Broad Institute Genome Sequencing Center for Infectious Disease"/>
            <person name="Wu L."/>
            <person name="Ma J."/>
        </authorList>
    </citation>
    <scope>NUCLEOTIDE SEQUENCE [LARGE SCALE GENOMIC DNA]</scope>
    <source>
        <strain evidence="7">JCM 16924</strain>
    </source>
</reference>
<protein>
    <submittedName>
        <fullName evidence="6">FAD-dependent oxidoreductase</fullName>
    </submittedName>
</protein>
<dbReference type="PANTHER" id="PTHR43557:SF2">
    <property type="entry name" value="RIESKE DOMAIN-CONTAINING PROTEIN-RELATED"/>
    <property type="match status" value="1"/>
</dbReference>
<evidence type="ECO:0000313" key="6">
    <source>
        <dbReference type="EMBL" id="GAA4012884.1"/>
    </source>
</evidence>
<comment type="cofactor">
    <cofactor evidence="1">
        <name>FAD</name>
        <dbReference type="ChEBI" id="CHEBI:57692"/>
    </cofactor>
</comment>
<evidence type="ECO:0000256" key="1">
    <source>
        <dbReference type="ARBA" id="ARBA00001974"/>
    </source>
</evidence>
<evidence type="ECO:0000256" key="2">
    <source>
        <dbReference type="ARBA" id="ARBA00022630"/>
    </source>
</evidence>
<name>A0ABP7SK75_9ACTN</name>
<comment type="caution">
    <text evidence="6">The sequence shown here is derived from an EMBL/GenBank/DDBJ whole genome shotgun (WGS) entry which is preliminary data.</text>
</comment>
<dbReference type="Gene3D" id="3.50.50.60">
    <property type="entry name" value="FAD/NAD(P)-binding domain"/>
    <property type="match status" value="2"/>
</dbReference>
<dbReference type="InterPro" id="IPR036188">
    <property type="entry name" value="FAD/NAD-bd_sf"/>
</dbReference>
<keyword evidence="2" id="KW-0285">Flavoprotein</keyword>
<gene>
    <name evidence="6" type="ORF">GCM10022232_63780</name>
</gene>
<dbReference type="PANTHER" id="PTHR43557">
    <property type="entry name" value="APOPTOSIS-INDUCING FACTOR 1"/>
    <property type="match status" value="1"/>
</dbReference>
<keyword evidence="4" id="KW-0560">Oxidoreductase</keyword>
<dbReference type="PRINTS" id="PR00411">
    <property type="entry name" value="PNDRDTASEI"/>
</dbReference>
<keyword evidence="7" id="KW-1185">Reference proteome</keyword>
<dbReference type="Pfam" id="PF07992">
    <property type="entry name" value="Pyr_redox_2"/>
    <property type="match status" value="1"/>
</dbReference>
<organism evidence="6 7">
    <name type="scientific">Streptomyces plumbiresistens</name>
    <dbReference type="NCBI Taxonomy" id="511811"/>
    <lineage>
        <taxon>Bacteria</taxon>
        <taxon>Bacillati</taxon>
        <taxon>Actinomycetota</taxon>
        <taxon>Actinomycetes</taxon>
        <taxon>Kitasatosporales</taxon>
        <taxon>Streptomycetaceae</taxon>
        <taxon>Streptomyces</taxon>
    </lineage>
</organism>
<dbReference type="InterPro" id="IPR016156">
    <property type="entry name" value="FAD/NAD-linked_Rdtase_dimer_sf"/>
</dbReference>
<evidence type="ECO:0000259" key="5">
    <source>
        <dbReference type="Pfam" id="PF07992"/>
    </source>
</evidence>